<protein>
    <submittedName>
        <fullName evidence="2">Uncharacterized protein</fullName>
    </submittedName>
</protein>
<dbReference type="EMBL" id="RBIQ01000013">
    <property type="protein sequence ID" value="RKR07009.1"/>
    <property type="molecule type" value="Genomic_DNA"/>
</dbReference>
<evidence type="ECO:0000313" key="2">
    <source>
        <dbReference type="EMBL" id="RKR07009.1"/>
    </source>
</evidence>
<sequence>MKKKTKYTIIRFIGLFIAYILIRFLLHYLFEDLSTLYIRIISFVLATLLVPKIKTYESQMGTQLQLKWFFWKKPVSL</sequence>
<feature type="transmembrane region" description="Helical" evidence="1">
    <location>
        <begin position="12"/>
        <end position="30"/>
    </location>
</feature>
<keyword evidence="1" id="KW-1133">Transmembrane helix</keyword>
<evidence type="ECO:0000256" key="1">
    <source>
        <dbReference type="SAM" id="Phobius"/>
    </source>
</evidence>
<reference evidence="2 3" key="1">
    <citation type="submission" date="2018-10" db="EMBL/GenBank/DDBJ databases">
        <title>Genomic Encyclopedia of Archaeal and Bacterial Type Strains, Phase II (KMG-II): from individual species to whole genera.</title>
        <authorList>
            <person name="Goeker M."/>
        </authorList>
    </citation>
    <scope>NUCLEOTIDE SEQUENCE [LARGE SCALE GENOMIC DNA]</scope>
    <source>
        <strain evidence="2 3">DSM 25230</strain>
    </source>
</reference>
<accession>A0A495DS72</accession>
<name>A0A495DS72_9FLAO</name>
<proteinExistence type="predicted"/>
<gene>
    <name evidence="2" type="ORF">CLV91_3239</name>
</gene>
<comment type="caution">
    <text evidence="2">The sequence shown here is derived from an EMBL/GenBank/DDBJ whole genome shotgun (WGS) entry which is preliminary data.</text>
</comment>
<dbReference type="AlphaFoldDB" id="A0A495DS72"/>
<keyword evidence="1" id="KW-0472">Membrane</keyword>
<dbReference type="Proteomes" id="UP000269412">
    <property type="component" value="Unassembled WGS sequence"/>
</dbReference>
<evidence type="ECO:0000313" key="3">
    <source>
        <dbReference type="Proteomes" id="UP000269412"/>
    </source>
</evidence>
<keyword evidence="1" id="KW-0812">Transmembrane</keyword>
<keyword evidence="3" id="KW-1185">Reference proteome</keyword>
<feature type="transmembrane region" description="Helical" evidence="1">
    <location>
        <begin position="36"/>
        <end position="53"/>
    </location>
</feature>
<organism evidence="2 3">
    <name type="scientific">Maribacter vaceletii</name>
    <dbReference type="NCBI Taxonomy" id="1206816"/>
    <lineage>
        <taxon>Bacteria</taxon>
        <taxon>Pseudomonadati</taxon>
        <taxon>Bacteroidota</taxon>
        <taxon>Flavobacteriia</taxon>
        <taxon>Flavobacteriales</taxon>
        <taxon>Flavobacteriaceae</taxon>
        <taxon>Maribacter</taxon>
    </lineage>
</organism>